<accession>A0A423V8N9</accession>
<dbReference type="PANTHER" id="PTHR36183">
    <property type="entry name" value="BETA-GLUCURONIDASE"/>
    <property type="match status" value="1"/>
</dbReference>
<dbReference type="EMBL" id="LJZO01000090">
    <property type="protein sequence ID" value="ROV87195.1"/>
    <property type="molecule type" value="Genomic_DNA"/>
</dbReference>
<dbReference type="PANTHER" id="PTHR36183:SF2">
    <property type="entry name" value="BETA-GLUCURONIDASE C-TERMINAL DOMAIN-CONTAINING PROTEIN"/>
    <property type="match status" value="1"/>
</dbReference>
<dbReference type="OrthoDB" id="2831684at2759"/>
<dbReference type="SUPFAM" id="SSF51445">
    <property type="entry name" value="(Trans)glycosidases"/>
    <property type="match status" value="1"/>
</dbReference>
<dbReference type="Gene3D" id="2.60.40.1180">
    <property type="entry name" value="Golgi alpha-mannosidase II"/>
    <property type="match status" value="1"/>
</dbReference>
<feature type="domain" description="Beta-glucuronidase C-terminal" evidence="3">
    <location>
        <begin position="442"/>
        <end position="551"/>
    </location>
</feature>
<dbReference type="Proteomes" id="UP000284375">
    <property type="component" value="Unassembled WGS sequence"/>
</dbReference>
<dbReference type="Pfam" id="PF16862">
    <property type="entry name" value="Glyco_hydro_79C"/>
    <property type="match status" value="1"/>
</dbReference>
<feature type="signal peptide" evidence="2">
    <location>
        <begin position="1"/>
        <end position="19"/>
    </location>
</feature>
<keyword evidence="2" id="KW-0732">Signal</keyword>
<comment type="caution">
    <text evidence="4">The sequence shown here is derived from an EMBL/GenBank/DDBJ whole genome shotgun (WGS) entry which is preliminary data.</text>
</comment>
<name>A0A423V8N9_CYTCH</name>
<evidence type="ECO:0000256" key="2">
    <source>
        <dbReference type="SAM" id="SignalP"/>
    </source>
</evidence>
<feature type="region of interest" description="Disordered" evidence="1">
    <location>
        <begin position="21"/>
        <end position="41"/>
    </location>
</feature>
<reference evidence="4 5" key="1">
    <citation type="submission" date="2015-09" db="EMBL/GenBank/DDBJ databases">
        <title>Host preference determinants of Valsa canker pathogens revealed by comparative genomics.</title>
        <authorList>
            <person name="Yin Z."/>
            <person name="Huang L."/>
        </authorList>
    </citation>
    <scope>NUCLEOTIDE SEQUENCE [LARGE SCALE GENOMIC DNA]</scope>
    <source>
        <strain evidence="4 5">YSFL</strain>
    </source>
</reference>
<gene>
    <name evidence="4" type="ORF">VSDG_09935</name>
</gene>
<evidence type="ECO:0000313" key="4">
    <source>
        <dbReference type="EMBL" id="ROV87195.1"/>
    </source>
</evidence>
<dbReference type="Gene3D" id="3.20.20.80">
    <property type="entry name" value="Glycosidases"/>
    <property type="match status" value="1"/>
</dbReference>
<sequence length="555" mass="60415">MESSLSYLLLFSLVAPLQGTPTHHPKQYSKRNTNISSSSSSSLSVILPSSNDGDIIDRDFPGFGFEEASFVNYVLDIDGNTNEFSSNLIDAITSRTGGKPIIRLGGTSADYAKYVENQTEPALPLALDNDDDSVGGTTIGPAYWALASHFPTAQYMVQVPLATTNINETITWVQTALDTIGEDQIYSFELGNEPDWYSETYTGADDIYLGPPDWQGSFTNETYAGNFSEYVQAIVETVPGLPDDGKVFQAFDAAARINAYSGVLCYQLDVGRCFNAGIDDGGYITTVAHHYYQNSGGGADYLAAGLMDMAWTHWRMDFFKCQLSWLKANRPDLPFVLSEVGNSLMSTHMPEYQARLGSALWQVDFYLYAMELGVARVNYQQMFANTYQPIMWQPVEYLGVAPHVTPNFYSQPLIADFIGSSGTTTMTQLNITSTEEVANVSAYAAFENGSPKRVALVNLNYWNQTSSSTDRPSVSIDISIPSELGATTVTVRYLSSPLGAGADADTVTYAGSQWTYESLGTEVTGVRNDTETVAVVDDIATITLSSSSAALLLIS</sequence>
<feature type="chain" id="PRO_5019148804" description="Beta-glucuronidase C-terminal domain-containing protein" evidence="2">
    <location>
        <begin position="20"/>
        <end position="555"/>
    </location>
</feature>
<evidence type="ECO:0000259" key="3">
    <source>
        <dbReference type="Pfam" id="PF16862"/>
    </source>
</evidence>
<dbReference type="InterPro" id="IPR052974">
    <property type="entry name" value="GH79_Enzymes"/>
</dbReference>
<evidence type="ECO:0000313" key="5">
    <source>
        <dbReference type="Proteomes" id="UP000284375"/>
    </source>
</evidence>
<evidence type="ECO:0000256" key="1">
    <source>
        <dbReference type="SAM" id="MobiDB-lite"/>
    </source>
</evidence>
<keyword evidence="5" id="KW-1185">Reference proteome</keyword>
<dbReference type="AlphaFoldDB" id="A0A423V8N9"/>
<dbReference type="InterPro" id="IPR013780">
    <property type="entry name" value="Glyco_hydro_b"/>
</dbReference>
<protein>
    <recommendedName>
        <fullName evidence="3">Beta-glucuronidase C-terminal domain-containing protein</fullName>
    </recommendedName>
</protein>
<dbReference type="InterPro" id="IPR031728">
    <property type="entry name" value="GlcAase_C"/>
</dbReference>
<organism evidence="4 5">
    <name type="scientific">Cytospora chrysosperma</name>
    <name type="common">Cytospora canker fungus</name>
    <name type="synonym">Sphaeria chrysosperma</name>
    <dbReference type="NCBI Taxonomy" id="252740"/>
    <lineage>
        <taxon>Eukaryota</taxon>
        <taxon>Fungi</taxon>
        <taxon>Dikarya</taxon>
        <taxon>Ascomycota</taxon>
        <taxon>Pezizomycotina</taxon>
        <taxon>Sordariomycetes</taxon>
        <taxon>Sordariomycetidae</taxon>
        <taxon>Diaporthales</taxon>
        <taxon>Cytosporaceae</taxon>
        <taxon>Cytospora</taxon>
    </lineage>
</organism>
<proteinExistence type="predicted"/>
<dbReference type="InterPro" id="IPR017853">
    <property type="entry name" value="GH"/>
</dbReference>